<dbReference type="CDD" id="cd07176">
    <property type="entry name" value="terB"/>
    <property type="match status" value="1"/>
</dbReference>
<name>W6RFC9_9HYPH</name>
<proteinExistence type="predicted"/>
<feature type="domain" description="Co-chaperone DjlA N-terminal" evidence="1">
    <location>
        <begin position="30"/>
        <end position="149"/>
    </location>
</feature>
<sequence length="151" mass="16389">MFGLKTLKKAIGAGAKEVAAEYGENKDFLEAVLAASALVAAADGDIEEAERRKVISVVTNHAQLAKLYPQNVIESTAETMFKRAKDASGRQSLARELDDVKTRPNGSQMAEDVYLIALDIANSDGQLEDEEQVVLSKIASRLNIDVSKFDF</sequence>
<dbReference type="InterPro" id="IPR007791">
    <property type="entry name" value="DjlA_N"/>
</dbReference>
<dbReference type="EMBL" id="HG916852">
    <property type="protein sequence ID" value="CDM57398.1"/>
    <property type="molecule type" value="Genomic_DNA"/>
</dbReference>
<dbReference type="AlphaFoldDB" id="W6RFC9"/>
<accession>W6RFC9</accession>
<dbReference type="SUPFAM" id="SSF158682">
    <property type="entry name" value="TerB-like"/>
    <property type="match status" value="1"/>
</dbReference>
<reference evidence="2" key="1">
    <citation type="submission" date="2013-11" db="EMBL/GenBank/DDBJ databases">
        <title>Draft genome sequence of the broad-host-range Rhizobium sp. LPU83 strain, a member of the low-genetic diversity Oregon-like Rhizobium sp. group.</title>
        <authorList>
            <person name="Wibberg D."/>
            <person name="Puehler A."/>
            <person name="Schlueter A."/>
        </authorList>
    </citation>
    <scope>NUCLEOTIDE SEQUENCE [LARGE SCALE GENOMIC DNA]</scope>
    <source>
        <strain evidence="2">LPU83</strain>
    </source>
</reference>
<dbReference type="Pfam" id="PF05099">
    <property type="entry name" value="TerB"/>
    <property type="match status" value="1"/>
</dbReference>
<dbReference type="RefSeq" id="WP_082321185.1">
    <property type="nucleotide sequence ID" value="NZ_HG916852.1"/>
</dbReference>
<evidence type="ECO:0000313" key="2">
    <source>
        <dbReference type="EMBL" id="CDM57398.1"/>
    </source>
</evidence>
<gene>
    <name evidence="2" type="primary">terB</name>
    <name evidence="2" type="ORF">LPU83_1733</name>
</gene>
<dbReference type="HOGENOM" id="CLU_127140_0_2_5"/>
<dbReference type="InterPro" id="IPR029024">
    <property type="entry name" value="TerB-like"/>
</dbReference>
<keyword evidence="3" id="KW-1185">Reference proteome</keyword>
<dbReference type="PATRIC" id="fig|348824.6.peg.1859"/>
<dbReference type="eggNOG" id="COG3793">
    <property type="taxonomic scope" value="Bacteria"/>
</dbReference>
<protein>
    <submittedName>
        <fullName evidence="2">Tellurite resistance protein</fullName>
    </submittedName>
</protein>
<dbReference type="Gene3D" id="1.10.3680.10">
    <property type="entry name" value="TerB-like"/>
    <property type="match status" value="1"/>
</dbReference>
<evidence type="ECO:0000313" key="3">
    <source>
        <dbReference type="Proteomes" id="UP000019443"/>
    </source>
</evidence>
<dbReference type="Proteomes" id="UP000019443">
    <property type="component" value="Chromosome"/>
</dbReference>
<evidence type="ECO:0000259" key="1">
    <source>
        <dbReference type="Pfam" id="PF05099"/>
    </source>
</evidence>
<organism evidence="2 3">
    <name type="scientific">Rhizobium favelukesii</name>
    <dbReference type="NCBI Taxonomy" id="348824"/>
    <lineage>
        <taxon>Bacteria</taxon>
        <taxon>Pseudomonadati</taxon>
        <taxon>Pseudomonadota</taxon>
        <taxon>Alphaproteobacteria</taxon>
        <taxon>Hyphomicrobiales</taxon>
        <taxon>Rhizobiaceae</taxon>
        <taxon>Rhizobium/Agrobacterium group</taxon>
        <taxon>Rhizobium</taxon>
    </lineage>
</organism>
<dbReference type="KEGG" id="rhl:LPU83_1733"/>